<evidence type="ECO:0000313" key="6">
    <source>
        <dbReference type="EMBL" id="KAK2196639.1"/>
    </source>
</evidence>
<dbReference type="Gene3D" id="3.30.2350.10">
    <property type="entry name" value="Pseudouridine synthase"/>
    <property type="match status" value="1"/>
</dbReference>
<comment type="caution">
    <text evidence="6">The sequence shown here is derived from an EMBL/GenBank/DDBJ whole genome shotgun (WGS) entry which is preliminary data.</text>
</comment>
<name>A0AAD9PKZ4_9APIC</name>
<dbReference type="InterPro" id="IPR002501">
    <property type="entry name" value="PsdUridine_synth_N"/>
</dbReference>
<dbReference type="GO" id="GO:0005634">
    <property type="term" value="C:nucleus"/>
    <property type="evidence" value="ECO:0007669"/>
    <property type="project" value="TreeGrafter"/>
</dbReference>
<evidence type="ECO:0000256" key="2">
    <source>
        <dbReference type="ARBA" id="ARBA00012787"/>
    </source>
</evidence>
<feature type="domain" description="Pseudouridine synthase II N-terminal" evidence="5">
    <location>
        <begin position="256"/>
        <end position="387"/>
    </location>
</feature>
<dbReference type="GO" id="GO:0160148">
    <property type="term" value="F:tRNA pseudouridine(55) synthase activity"/>
    <property type="evidence" value="ECO:0007669"/>
    <property type="project" value="UniProtKB-EC"/>
</dbReference>
<dbReference type="AlphaFoldDB" id="A0AAD9PKZ4"/>
<evidence type="ECO:0000313" key="7">
    <source>
        <dbReference type="Proteomes" id="UP001214638"/>
    </source>
</evidence>
<sequence>MSEKDNLNKYNDHSGSKPNCYNFHSNSSALECSIDKTSKQSEEVTCGQSRSNPDIIPPIIQERIQLDTAEYPLRPSVIQSNGINPRITTPPIPNGMIMGPDDPFFSEIGYLPKTPTVRPNYDPIGPLGREPDFDEFIPSTNSLPQMPKSSSHPNFHFGSFDNHRGPGGFINECQSRDMSIISLLCNVSLMFVYVPNKSYGYKKTITQDPGINGILNLYKPPGIRCTQITNRIKRIIADGIGQNAMYRIVNENYKNSSGVLAVGIGSGTKALENFLKADKQYLCTGEFGYETHNNCMPGEITAKAPYDHITDEMLNATLRDMHGKQMQFPPIFSAKKQDGKCLYKYAVENKPVDIKPSVVYIYSIIREPHFQLPKFQIRVTCSHGCYMRSLIRDIGLKLNSRATLVDLVSVL</sequence>
<accession>A0AAD9PKZ4</accession>
<dbReference type="SUPFAM" id="SSF55120">
    <property type="entry name" value="Pseudouridine synthase"/>
    <property type="match status" value="1"/>
</dbReference>
<evidence type="ECO:0000259" key="5">
    <source>
        <dbReference type="Pfam" id="PF01509"/>
    </source>
</evidence>
<dbReference type="PANTHER" id="PTHR13767">
    <property type="entry name" value="TRNA-PSEUDOURIDINE SYNTHASE"/>
    <property type="match status" value="1"/>
</dbReference>
<dbReference type="GO" id="GO:1990481">
    <property type="term" value="P:mRNA pseudouridine synthesis"/>
    <property type="evidence" value="ECO:0007669"/>
    <property type="project" value="TreeGrafter"/>
</dbReference>
<dbReference type="GO" id="GO:0003723">
    <property type="term" value="F:RNA binding"/>
    <property type="evidence" value="ECO:0007669"/>
    <property type="project" value="InterPro"/>
</dbReference>
<keyword evidence="7" id="KW-1185">Reference proteome</keyword>
<reference evidence="6" key="1">
    <citation type="journal article" date="2023" name="Nat. Microbiol.">
        <title>Babesia duncani multi-omics identifies virulence factors and drug targets.</title>
        <authorList>
            <person name="Singh P."/>
            <person name="Lonardi S."/>
            <person name="Liang Q."/>
            <person name="Vydyam P."/>
            <person name="Khabirova E."/>
            <person name="Fang T."/>
            <person name="Gihaz S."/>
            <person name="Thekkiniath J."/>
            <person name="Munshi M."/>
            <person name="Abel S."/>
            <person name="Ciampossin L."/>
            <person name="Batugedara G."/>
            <person name="Gupta M."/>
            <person name="Lu X.M."/>
            <person name="Lenz T."/>
            <person name="Chakravarty S."/>
            <person name="Cornillot E."/>
            <person name="Hu Y."/>
            <person name="Ma W."/>
            <person name="Gonzalez L.M."/>
            <person name="Sanchez S."/>
            <person name="Estrada K."/>
            <person name="Sanchez-Flores A."/>
            <person name="Montero E."/>
            <person name="Harb O.S."/>
            <person name="Le Roch K.G."/>
            <person name="Mamoun C.B."/>
        </authorList>
    </citation>
    <scope>NUCLEOTIDE SEQUENCE</scope>
    <source>
        <strain evidence="6">WA1</strain>
    </source>
</reference>
<dbReference type="InterPro" id="IPR014780">
    <property type="entry name" value="tRNA_psdUridine_synth_TruB"/>
</dbReference>
<dbReference type="EMBL" id="JALLKP010000002">
    <property type="protein sequence ID" value="KAK2196639.1"/>
    <property type="molecule type" value="Genomic_DNA"/>
</dbReference>
<dbReference type="Proteomes" id="UP001214638">
    <property type="component" value="Unassembled WGS sequence"/>
</dbReference>
<dbReference type="InterPro" id="IPR020103">
    <property type="entry name" value="PsdUridine_synth_cat_dom_sf"/>
</dbReference>
<dbReference type="GO" id="GO:0006400">
    <property type="term" value="P:tRNA modification"/>
    <property type="evidence" value="ECO:0007669"/>
    <property type="project" value="TreeGrafter"/>
</dbReference>
<protein>
    <recommendedName>
        <fullName evidence="2">tRNA pseudouridine(55) synthase</fullName>
        <ecNumber evidence="2">5.4.99.25</ecNumber>
    </recommendedName>
</protein>
<evidence type="ECO:0000256" key="3">
    <source>
        <dbReference type="ARBA" id="ARBA00022694"/>
    </source>
</evidence>
<dbReference type="Pfam" id="PF01509">
    <property type="entry name" value="TruB_N"/>
    <property type="match status" value="1"/>
</dbReference>
<evidence type="ECO:0000256" key="4">
    <source>
        <dbReference type="ARBA" id="ARBA00023235"/>
    </source>
</evidence>
<keyword evidence="3" id="KW-0819">tRNA processing</keyword>
<comment type="similarity">
    <text evidence="1">Belongs to the pseudouridine synthase TruB family.</text>
</comment>
<keyword evidence="4" id="KW-0413">Isomerase</keyword>
<proteinExistence type="inferred from homology"/>
<gene>
    <name evidence="6" type="ORF">BdWA1_001888</name>
</gene>
<dbReference type="KEGG" id="bdw:94336186"/>
<organism evidence="6 7">
    <name type="scientific">Babesia duncani</name>
    <dbReference type="NCBI Taxonomy" id="323732"/>
    <lineage>
        <taxon>Eukaryota</taxon>
        <taxon>Sar</taxon>
        <taxon>Alveolata</taxon>
        <taxon>Apicomplexa</taxon>
        <taxon>Aconoidasida</taxon>
        <taxon>Piroplasmida</taxon>
        <taxon>Babesiidae</taxon>
        <taxon>Babesia</taxon>
    </lineage>
</organism>
<dbReference type="RefSeq" id="XP_067803481.1">
    <property type="nucleotide sequence ID" value="XM_067946917.1"/>
</dbReference>
<dbReference type="GeneID" id="94336186"/>
<dbReference type="PANTHER" id="PTHR13767:SF2">
    <property type="entry name" value="PSEUDOURIDYLATE SYNTHASE TRUB1"/>
    <property type="match status" value="1"/>
</dbReference>
<evidence type="ECO:0000256" key="1">
    <source>
        <dbReference type="ARBA" id="ARBA00008999"/>
    </source>
</evidence>
<dbReference type="EC" id="5.4.99.25" evidence="2"/>